<dbReference type="PANTHER" id="PTHR42951">
    <property type="entry name" value="METALLO-BETA-LACTAMASE DOMAIN-CONTAINING"/>
    <property type="match status" value="1"/>
</dbReference>
<keyword evidence="2" id="KW-0378">Hydrolase</keyword>
<organism evidence="2 3">
    <name type="scientific">Tumebacillus permanentifrigoris</name>
    <dbReference type="NCBI Taxonomy" id="378543"/>
    <lineage>
        <taxon>Bacteria</taxon>
        <taxon>Bacillati</taxon>
        <taxon>Bacillota</taxon>
        <taxon>Bacilli</taxon>
        <taxon>Bacillales</taxon>
        <taxon>Alicyclobacillaceae</taxon>
        <taxon>Tumebacillus</taxon>
    </lineage>
</organism>
<accession>A0A316D6J1</accession>
<dbReference type="InterPro" id="IPR050855">
    <property type="entry name" value="NDM-1-like"/>
</dbReference>
<dbReference type="AlphaFoldDB" id="A0A316D6J1"/>
<evidence type="ECO:0000259" key="1">
    <source>
        <dbReference type="SMART" id="SM00849"/>
    </source>
</evidence>
<dbReference type="Proteomes" id="UP000245634">
    <property type="component" value="Unassembled WGS sequence"/>
</dbReference>
<protein>
    <submittedName>
        <fullName evidence="2">Glyoxylase-like metal-dependent hydrolase (Beta-lactamase superfamily II)</fullName>
    </submittedName>
</protein>
<dbReference type="Gene3D" id="3.60.15.10">
    <property type="entry name" value="Ribonuclease Z/Hydroxyacylglutathione hydrolase-like"/>
    <property type="match status" value="1"/>
</dbReference>
<evidence type="ECO:0000313" key="2">
    <source>
        <dbReference type="EMBL" id="PWK09597.1"/>
    </source>
</evidence>
<name>A0A316D6J1_9BACL</name>
<dbReference type="GO" id="GO:0016787">
    <property type="term" value="F:hydrolase activity"/>
    <property type="evidence" value="ECO:0007669"/>
    <property type="project" value="UniProtKB-KW"/>
</dbReference>
<evidence type="ECO:0000313" key="3">
    <source>
        <dbReference type="Proteomes" id="UP000245634"/>
    </source>
</evidence>
<feature type="domain" description="Metallo-beta-lactamase" evidence="1">
    <location>
        <begin position="23"/>
        <end position="223"/>
    </location>
</feature>
<dbReference type="SMART" id="SM00849">
    <property type="entry name" value="Lactamase_B"/>
    <property type="match status" value="1"/>
</dbReference>
<dbReference type="InterPro" id="IPR036866">
    <property type="entry name" value="RibonucZ/Hydroxyglut_hydro"/>
</dbReference>
<comment type="caution">
    <text evidence="2">The sequence shown here is derived from an EMBL/GenBank/DDBJ whole genome shotgun (WGS) entry which is preliminary data.</text>
</comment>
<dbReference type="EMBL" id="QGGL01000013">
    <property type="protein sequence ID" value="PWK09597.1"/>
    <property type="molecule type" value="Genomic_DNA"/>
</dbReference>
<sequence>MQLVEQISPHVWILPAEHKSDRPILAAIVGSRRTLLMDAGNSPAHARLFQEQLQARGVRLPDLLVLTHWHWDHSFGMSEWNLPAVAHQQTVDALRKLVGLDWSALESTLQALTRQGMASAETLQHMQEEYGADRNIQVVVPDLIFAHSLHFDLGDVTCEIRHVGGDHTSDSCFLYVKEDKVLFLGDSLGPSVYGGPRTYTANHFLRLLESIYEYDADLIVESHGQPLALTAFREDLNEWEQLARLVEQFGRDRERIVAGLQGLTQVHDLTQAVDWYMAGLEKKPRNL</sequence>
<dbReference type="RefSeq" id="WP_109690108.1">
    <property type="nucleotide sequence ID" value="NZ_QGGL01000013.1"/>
</dbReference>
<dbReference type="OrthoDB" id="9802248at2"/>
<dbReference type="PANTHER" id="PTHR42951:SF4">
    <property type="entry name" value="ACYL-COENZYME A THIOESTERASE MBLAC2"/>
    <property type="match status" value="1"/>
</dbReference>
<dbReference type="SUPFAM" id="SSF56281">
    <property type="entry name" value="Metallo-hydrolase/oxidoreductase"/>
    <property type="match status" value="1"/>
</dbReference>
<reference evidence="2 3" key="1">
    <citation type="submission" date="2018-05" db="EMBL/GenBank/DDBJ databases">
        <title>Genomic Encyclopedia of Type Strains, Phase IV (KMG-IV): sequencing the most valuable type-strain genomes for metagenomic binning, comparative biology and taxonomic classification.</title>
        <authorList>
            <person name="Goeker M."/>
        </authorList>
    </citation>
    <scope>NUCLEOTIDE SEQUENCE [LARGE SCALE GENOMIC DNA]</scope>
    <source>
        <strain evidence="2 3">DSM 18773</strain>
    </source>
</reference>
<proteinExistence type="predicted"/>
<dbReference type="Pfam" id="PF00753">
    <property type="entry name" value="Lactamase_B"/>
    <property type="match status" value="1"/>
</dbReference>
<gene>
    <name evidence="2" type="ORF">C7459_11331</name>
</gene>
<keyword evidence="3" id="KW-1185">Reference proteome</keyword>
<dbReference type="InterPro" id="IPR001279">
    <property type="entry name" value="Metallo-B-lactamas"/>
</dbReference>